<evidence type="ECO:0000313" key="2">
    <source>
        <dbReference type="EMBL" id="RYV51955.1"/>
    </source>
</evidence>
<name>A0A4Q5N1L2_9MICO</name>
<reference evidence="2 3" key="1">
    <citation type="submission" date="2019-01" db="EMBL/GenBank/DDBJ databases">
        <title>Novel species of Cellulomonas.</title>
        <authorList>
            <person name="Liu Q."/>
            <person name="Xin Y.-H."/>
        </authorList>
    </citation>
    <scope>NUCLEOTIDE SEQUENCE [LARGE SCALE GENOMIC DNA]</scope>
    <source>
        <strain evidence="2 3">HLT2-17</strain>
    </source>
</reference>
<gene>
    <name evidence="2" type="ORF">EUA98_06055</name>
</gene>
<dbReference type="InterPro" id="IPR009200">
    <property type="entry name" value="DUF1269_membrane"/>
</dbReference>
<accession>A0A4Q5N1L2</accession>
<dbReference type="OrthoDB" id="5244321at2"/>
<keyword evidence="1" id="KW-0472">Membrane</keyword>
<organism evidence="2 3">
    <name type="scientific">Pengzhenrongella frigida</name>
    <dbReference type="NCBI Taxonomy" id="1259133"/>
    <lineage>
        <taxon>Bacteria</taxon>
        <taxon>Bacillati</taxon>
        <taxon>Actinomycetota</taxon>
        <taxon>Actinomycetes</taxon>
        <taxon>Micrococcales</taxon>
        <taxon>Pengzhenrongella</taxon>
    </lineage>
</organism>
<keyword evidence="1" id="KW-0812">Transmembrane</keyword>
<proteinExistence type="predicted"/>
<protein>
    <submittedName>
        <fullName evidence="2">DUF1269 domain-containing protein</fullName>
    </submittedName>
</protein>
<keyword evidence="3" id="KW-1185">Reference proteome</keyword>
<keyword evidence="1" id="KW-1133">Transmembrane helix</keyword>
<evidence type="ECO:0000256" key="1">
    <source>
        <dbReference type="SAM" id="Phobius"/>
    </source>
</evidence>
<sequence length="160" mass="16915">MTTFTVWKYESPDGAQEAADILRSAASEGLVKIVDHAVVSWPLGASKPVVKQPHDDERRGAGWGALWGLLLGSLFFVPLLGAAAGAALGASSKAMEAIGIDKKQFETLKGEVVPGTSALFVVTTEGELDRIAERFHGLHSTLVTSNLSATEEQTLHEAFG</sequence>
<dbReference type="AlphaFoldDB" id="A0A4Q5N1L2"/>
<comment type="caution">
    <text evidence="2">The sequence shown here is derived from an EMBL/GenBank/DDBJ whole genome shotgun (WGS) entry which is preliminary data.</text>
</comment>
<feature type="transmembrane region" description="Helical" evidence="1">
    <location>
        <begin position="65"/>
        <end position="88"/>
    </location>
</feature>
<dbReference type="Pfam" id="PF06897">
    <property type="entry name" value="DUF1269"/>
    <property type="match status" value="1"/>
</dbReference>
<dbReference type="EMBL" id="SDWW01000010">
    <property type="protein sequence ID" value="RYV51955.1"/>
    <property type="molecule type" value="Genomic_DNA"/>
</dbReference>
<dbReference type="Proteomes" id="UP000293764">
    <property type="component" value="Unassembled WGS sequence"/>
</dbReference>
<evidence type="ECO:0000313" key="3">
    <source>
        <dbReference type="Proteomes" id="UP000293764"/>
    </source>
</evidence>
<dbReference type="RefSeq" id="WP_130101777.1">
    <property type="nucleotide sequence ID" value="NZ_SDWW01000010.1"/>
</dbReference>